<dbReference type="EC" id="2.7.13.3" evidence="3"/>
<dbReference type="InterPro" id="IPR005467">
    <property type="entry name" value="His_kinase_dom"/>
</dbReference>
<dbReference type="InterPro" id="IPR036890">
    <property type="entry name" value="HATPase_C_sf"/>
</dbReference>
<dbReference type="Pfam" id="PF02518">
    <property type="entry name" value="HATPase_c"/>
    <property type="match status" value="1"/>
</dbReference>
<dbReference type="PANTHER" id="PTHR45339:SF1">
    <property type="entry name" value="HYBRID SIGNAL TRANSDUCTION HISTIDINE KINASE J"/>
    <property type="match status" value="1"/>
</dbReference>
<keyword evidence="7 15" id="KW-0418">Kinase</keyword>
<organism evidence="15 16">
    <name type="scientific">Paenibacillus pasadenensis</name>
    <dbReference type="NCBI Taxonomy" id="217090"/>
    <lineage>
        <taxon>Bacteria</taxon>
        <taxon>Bacillati</taxon>
        <taxon>Bacillota</taxon>
        <taxon>Bacilli</taxon>
        <taxon>Bacillales</taxon>
        <taxon>Paenibacillaceae</taxon>
        <taxon>Paenibacillus</taxon>
    </lineage>
</organism>
<evidence type="ECO:0000256" key="9">
    <source>
        <dbReference type="ARBA" id="ARBA00023012"/>
    </source>
</evidence>
<keyword evidence="9" id="KW-0902">Two-component regulatory system</keyword>
<evidence type="ECO:0000256" key="4">
    <source>
        <dbReference type="ARBA" id="ARBA00022553"/>
    </source>
</evidence>
<dbReference type="InterPro" id="IPR036097">
    <property type="entry name" value="HisK_dim/P_sf"/>
</dbReference>
<reference evidence="15 16" key="1">
    <citation type="submission" date="2017-05" db="EMBL/GenBank/DDBJ databases">
        <title>Functional genome analysis of Paenibacillus pasadenensis strain R16: insights on endophytic life style and antifungal activity.</title>
        <authorList>
            <person name="Passera A."/>
            <person name="Marcolungo L."/>
            <person name="Casati P."/>
            <person name="Brasca M."/>
            <person name="Quaglino F."/>
            <person name="Delledonne M."/>
        </authorList>
    </citation>
    <scope>NUCLEOTIDE SEQUENCE [LARGE SCALE GENOMIC DNA]</scope>
    <source>
        <strain evidence="15 16">R16</strain>
    </source>
</reference>
<comment type="catalytic activity">
    <reaction evidence="1">
        <text>ATP + protein L-histidine = ADP + protein N-phospho-L-histidine.</text>
        <dbReference type="EC" id="2.7.13.3"/>
    </reaction>
</comment>
<dbReference type="OrthoDB" id="9790669at2"/>
<feature type="domain" description="Histidine kinase" evidence="13">
    <location>
        <begin position="177"/>
        <end position="397"/>
    </location>
</feature>
<comment type="similarity">
    <text evidence="2">In the N-terminal section; belongs to the phytochrome family.</text>
</comment>
<dbReference type="InterPro" id="IPR003594">
    <property type="entry name" value="HATPase_dom"/>
</dbReference>
<proteinExistence type="inferred from homology"/>
<dbReference type="Pfam" id="PF00512">
    <property type="entry name" value="HisKA"/>
    <property type="match status" value="1"/>
</dbReference>
<dbReference type="RefSeq" id="WP_052333493.1">
    <property type="nucleotide sequence ID" value="NZ_BIMM01000036.1"/>
</dbReference>
<evidence type="ECO:0000256" key="11">
    <source>
        <dbReference type="PROSITE-ProRule" id="PRU00169"/>
    </source>
</evidence>
<dbReference type="InterPro" id="IPR004358">
    <property type="entry name" value="Sig_transdc_His_kin-like_C"/>
</dbReference>
<evidence type="ECO:0000256" key="2">
    <source>
        <dbReference type="ARBA" id="ARBA00006402"/>
    </source>
</evidence>
<evidence type="ECO:0000256" key="3">
    <source>
        <dbReference type="ARBA" id="ARBA00012438"/>
    </source>
</evidence>
<dbReference type="InterPro" id="IPR003661">
    <property type="entry name" value="HisK_dim/P_dom"/>
</dbReference>
<evidence type="ECO:0000256" key="10">
    <source>
        <dbReference type="ARBA" id="ARBA00074306"/>
    </source>
</evidence>
<evidence type="ECO:0000256" key="12">
    <source>
        <dbReference type="SAM" id="Coils"/>
    </source>
</evidence>
<dbReference type="Gene3D" id="3.30.565.10">
    <property type="entry name" value="Histidine kinase-like ATPase, C-terminal domain"/>
    <property type="match status" value="1"/>
</dbReference>
<dbReference type="CDD" id="cd16922">
    <property type="entry name" value="HATPase_EvgS-ArcB-TorS-like"/>
    <property type="match status" value="1"/>
</dbReference>
<dbReference type="SMART" id="SM00448">
    <property type="entry name" value="REC"/>
    <property type="match status" value="1"/>
</dbReference>
<dbReference type="PRINTS" id="PR00344">
    <property type="entry name" value="BCTRLSENSOR"/>
</dbReference>
<keyword evidence="16" id="KW-1185">Reference proteome</keyword>
<comment type="caution">
    <text evidence="15">The sequence shown here is derived from an EMBL/GenBank/DDBJ whole genome shotgun (WGS) entry which is preliminary data.</text>
</comment>
<keyword evidence="6" id="KW-0547">Nucleotide-binding</keyword>
<gene>
    <name evidence="15" type="ORF">B8V81_2669</name>
</gene>
<dbReference type="AlphaFoldDB" id="A0A2N5N1M3"/>
<keyword evidence="4 11" id="KW-0597">Phosphoprotein</keyword>
<dbReference type="Gene3D" id="3.40.50.2300">
    <property type="match status" value="1"/>
</dbReference>
<dbReference type="PROSITE" id="PS50109">
    <property type="entry name" value="HIS_KIN"/>
    <property type="match status" value="1"/>
</dbReference>
<evidence type="ECO:0000259" key="14">
    <source>
        <dbReference type="PROSITE" id="PS50110"/>
    </source>
</evidence>
<dbReference type="SUPFAM" id="SSF55874">
    <property type="entry name" value="ATPase domain of HSP90 chaperone/DNA topoisomerase II/histidine kinase"/>
    <property type="match status" value="1"/>
</dbReference>
<dbReference type="PROSITE" id="PS50110">
    <property type="entry name" value="RESPONSE_REGULATORY"/>
    <property type="match status" value="1"/>
</dbReference>
<dbReference type="PANTHER" id="PTHR45339">
    <property type="entry name" value="HYBRID SIGNAL TRANSDUCTION HISTIDINE KINASE J"/>
    <property type="match status" value="1"/>
</dbReference>
<evidence type="ECO:0000313" key="16">
    <source>
        <dbReference type="Proteomes" id="UP000234789"/>
    </source>
</evidence>
<dbReference type="SUPFAM" id="SSF52172">
    <property type="entry name" value="CheY-like"/>
    <property type="match status" value="1"/>
</dbReference>
<dbReference type="GO" id="GO:0005524">
    <property type="term" value="F:ATP binding"/>
    <property type="evidence" value="ECO:0007669"/>
    <property type="project" value="UniProtKB-KW"/>
</dbReference>
<keyword evidence="5" id="KW-0808">Transferase</keyword>
<evidence type="ECO:0000256" key="5">
    <source>
        <dbReference type="ARBA" id="ARBA00022679"/>
    </source>
</evidence>
<dbReference type="SMART" id="SM00388">
    <property type="entry name" value="HisKA"/>
    <property type="match status" value="1"/>
</dbReference>
<dbReference type="Proteomes" id="UP000234789">
    <property type="component" value="Unassembled WGS sequence"/>
</dbReference>
<accession>A0A2N5N1M3</accession>
<dbReference type="FunFam" id="3.30.565.10:FF:000010">
    <property type="entry name" value="Sensor histidine kinase RcsC"/>
    <property type="match status" value="1"/>
</dbReference>
<evidence type="ECO:0000259" key="13">
    <source>
        <dbReference type="PROSITE" id="PS50109"/>
    </source>
</evidence>
<sequence>MHRQSDIPVNILLVDDRPDEYTSIAALLQDRPYKLLGATSGMLALKALLENDIALILMDVLMPDMNGFETARRIKMRKKSQDIPIVFLTSLTSELEDYMKAYSAGAIDYITKPLHPDILLSKIDAFASFYLARKELQLKSDQLLLRTQELEARNREMTALKEQAEAALRVKSGFLDMISHEIRTPLGGILSMSELMLEGNLPEEERHHAEVIHKSGQGLMTIVNQILDYSRMENGKMELHRQPFELEVVLGDTLDLFRPMAEERGLSLESYVAPSLPRTLIGDAGRLKQVLSNLIANAIRHTEAGGVKVYVNERGASDASLQLEFVVEDTGIGIPPDKMDLLFQPFIQLDAPSAKRGGTGLGLSISKTLVELMGGTISASSQVGDGTMFIFTILAALSLDGDSAEEKAE</sequence>
<dbReference type="CDD" id="cd00082">
    <property type="entry name" value="HisKA"/>
    <property type="match status" value="1"/>
</dbReference>
<evidence type="ECO:0000313" key="15">
    <source>
        <dbReference type="EMBL" id="PLT44238.1"/>
    </source>
</evidence>
<evidence type="ECO:0000256" key="1">
    <source>
        <dbReference type="ARBA" id="ARBA00000085"/>
    </source>
</evidence>
<protein>
    <recommendedName>
        <fullName evidence="10">Circadian input-output histidine kinase CikA</fullName>
        <ecNumber evidence="3">2.7.13.3</ecNumber>
    </recommendedName>
</protein>
<evidence type="ECO:0000256" key="6">
    <source>
        <dbReference type="ARBA" id="ARBA00022741"/>
    </source>
</evidence>
<dbReference type="SUPFAM" id="SSF47384">
    <property type="entry name" value="Homodimeric domain of signal transducing histidine kinase"/>
    <property type="match status" value="1"/>
</dbReference>
<keyword evidence="12" id="KW-0175">Coiled coil</keyword>
<dbReference type="EMBL" id="NFEZ01000004">
    <property type="protein sequence ID" value="PLT44238.1"/>
    <property type="molecule type" value="Genomic_DNA"/>
</dbReference>
<dbReference type="Pfam" id="PF00072">
    <property type="entry name" value="Response_reg"/>
    <property type="match status" value="1"/>
</dbReference>
<dbReference type="SMART" id="SM00387">
    <property type="entry name" value="HATPase_c"/>
    <property type="match status" value="1"/>
</dbReference>
<feature type="domain" description="Response regulatory" evidence="14">
    <location>
        <begin position="10"/>
        <end position="127"/>
    </location>
</feature>
<feature type="coiled-coil region" evidence="12">
    <location>
        <begin position="133"/>
        <end position="170"/>
    </location>
</feature>
<evidence type="ECO:0000256" key="8">
    <source>
        <dbReference type="ARBA" id="ARBA00022840"/>
    </source>
</evidence>
<dbReference type="Gene3D" id="1.10.287.130">
    <property type="match status" value="1"/>
</dbReference>
<dbReference type="GO" id="GO:0000155">
    <property type="term" value="F:phosphorelay sensor kinase activity"/>
    <property type="evidence" value="ECO:0007669"/>
    <property type="project" value="InterPro"/>
</dbReference>
<dbReference type="InterPro" id="IPR001789">
    <property type="entry name" value="Sig_transdc_resp-reg_receiver"/>
</dbReference>
<dbReference type="InterPro" id="IPR011006">
    <property type="entry name" value="CheY-like_superfamily"/>
</dbReference>
<name>A0A2N5N1M3_9BACL</name>
<feature type="modified residue" description="4-aspartylphosphate" evidence="11">
    <location>
        <position position="59"/>
    </location>
</feature>
<keyword evidence="8" id="KW-0067">ATP-binding</keyword>
<evidence type="ECO:0000256" key="7">
    <source>
        <dbReference type="ARBA" id="ARBA00022777"/>
    </source>
</evidence>